<accession>A0AAJ1B158</accession>
<keyword evidence="1" id="KW-1133">Transmembrane helix</keyword>
<proteinExistence type="predicted"/>
<gene>
    <name evidence="2" type="ORF">LIQ10_14615</name>
</gene>
<keyword evidence="1" id="KW-0812">Transmembrane</keyword>
<dbReference type="RefSeq" id="WP_173879692.1">
    <property type="nucleotide sequence ID" value="NZ_JAAIMT010000030.1"/>
</dbReference>
<protein>
    <submittedName>
        <fullName evidence="2">Uncharacterized protein</fullName>
    </submittedName>
</protein>
<feature type="transmembrane region" description="Helical" evidence="1">
    <location>
        <begin position="156"/>
        <end position="177"/>
    </location>
</feature>
<sequence length="191" mass="22202">MLLIILPLAKKGKEVKQKVIEQVVDLAKQIEDENTQVFVITGILVSSDKFIDRDYAKSVRRYLSMTKVFQSLEEEKLEAVNIAKRNERHDTNVEIAKSLLRDGIDTVVIMRATGFSKEQIEEIRNNMLTTKQGIRTGCHLPRGIWQSFCILSFWKVYWGGSVFVQTLILYSWCMIGIQVRMKSYYIKQLFM</sequence>
<dbReference type="AlphaFoldDB" id="A0AAJ1B158"/>
<organism evidence="2 3">
    <name type="scientific">Mediterraneibacter gnavus</name>
    <name type="common">Ruminococcus gnavus</name>
    <dbReference type="NCBI Taxonomy" id="33038"/>
    <lineage>
        <taxon>Bacteria</taxon>
        <taxon>Bacillati</taxon>
        <taxon>Bacillota</taxon>
        <taxon>Clostridia</taxon>
        <taxon>Lachnospirales</taxon>
        <taxon>Lachnospiraceae</taxon>
        <taxon>Mediterraneibacter</taxon>
    </lineage>
</organism>
<dbReference type="EMBL" id="JAJBNC010000026">
    <property type="protein sequence ID" value="MCB5494948.1"/>
    <property type="molecule type" value="Genomic_DNA"/>
</dbReference>
<name>A0AAJ1B158_MEDGN</name>
<keyword evidence="1" id="KW-0472">Membrane</keyword>
<evidence type="ECO:0000313" key="2">
    <source>
        <dbReference type="EMBL" id="MCB5494948.1"/>
    </source>
</evidence>
<evidence type="ECO:0000313" key="3">
    <source>
        <dbReference type="Proteomes" id="UP001297422"/>
    </source>
</evidence>
<reference evidence="2" key="1">
    <citation type="submission" date="2021-10" db="EMBL/GenBank/DDBJ databases">
        <title>Collection of gut derived symbiotic bacterial strains cultured from healthy donors.</title>
        <authorList>
            <person name="Lin H."/>
            <person name="Littmann E."/>
            <person name="Claire K."/>
            <person name="Pamer E."/>
        </authorList>
    </citation>
    <scope>NUCLEOTIDE SEQUENCE</scope>
    <source>
        <strain evidence="2">MSK.23.4</strain>
    </source>
</reference>
<comment type="caution">
    <text evidence="2">The sequence shown here is derived from an EMBL/GenBank/DDBJ whole genome shotgun (WGS) entry which is preliminary data.</text>
</comment>
<dbReference type="Proteomes" id="UP001297422">
    <property type="component" value="Unassembled WGS sequence"/>
</dbReference>
<evidence type="ECO:0000256" key="1">
    <source>
        <dbReference type="SAM" id="Phobius"/>
    </source>
</evidence>